<dbReference type="GeneID" id="87932544"/>
<feature type="transmembrane region" description="Helical" evidence="2">
    <location>
        <begin position="157"/>
        <end position="182"/>
    </location>
</feature>
<keyword evidence="2" id="KW-1133">Transmembrane helix</keyword>
<organism evidence="3 4">
    <name type="scientific">Podospora pseudopauciseta</name>
    <dbReference type="NCBI Taxonomy" id="2093780"/>
    <lineage>
        <taxon>Eukaryota</taxon>
        <taxon>Fungi</taxon>
        <taxon>Dikarya</taxon>
        <taxon>Ascomycota</taxon>
        <taxon>Pezizomycotina</taxon>
        <taxon>Sordariomycetes</taxon>
        <taxon>Sordariomycetidae</taxon>
        <taxon>Sordariales</taxon>
        <taxon>Podosporaceae</taxon>
        <taxon>Podospora</taxon>
    </lineage>
</organism>
<feature type="transmembrane region" description="Helical" evidence="2">
    <location>
        <begin position="107"/>
        <end position="127"/>
    </location>
</feature>
<evidence type="ECO:0000313" key="4">
    <source>
        <dbReference type="Proteomes" id="UP001326199"/>
    </source>
</evidence>
<reference evidence="3 4" key="1">
    <citation type="journal article" date="2023" name="bioRxiv">
        <title>High-quality genome assemblies of four members of thePodospora anserinaspecies complex.</title>
        <authorList>
            <person name="Ament-Velasquez S.L."/>
            <person name="Vogan A.A."/>
            <person name="Wallerman O."/>
            <person name="Hartmann F."/>
            <person name="Gautier V."/>
            <person name="Silar P."/>
            <person name="Giraud T."/>
            <person name="Johannesson H."/>
        </authorList>
    </citation>
    <scope>NUCLEOTIDE SEQUENCE [LARGE SCALE GENOMIC DNA]</scope>
    <source>
        <strain evidence="3 4">CBS 411.78</strain>
    </source>
</reference>
<keyword evidence="4" id="KW-1185">Reference proteome</keyword>
<evidence type="ECO:0008006" key="5">
    <source>
        <dbReference type="Google" id="ProtNLM"/>
    </source>
</evidence>
<name>A0ABR0HDU1_9PEZI</name>
<proteinExistence type="predicted"/>
<keyword evidence="2" id="KW-0472">Membrane</keyword>
<evidence type="ECO:0000256" key="2">
    <source>
        <dbReference type="SAM" id="Phobius"/>
    </source>
</evidence>
<feature type="transmembrane region" description="Helical" evidence="2">
    <location>
        <begin position="22"/>
        <end position="44"/>
    </location>
</feature>
<dbReference type="EMBL" id="JAFFHB010000005">
    <property type="protein sequence ID" value="KAK4666241.1"/>
    <property type="molecule type" value="Genomic_DNA"/>
</dbReference>
<comment type="caution">
    <text evidence="3">The sequence shown here is derived from an EMBL/GenBank/DDBJ whole genome shotgun (WGS) entry which is preliminary data.</text>
</comment>
<sequence length="225" mass="24517">MHTATTTLHLPSAEALTAAACYLLRLTQFSSLSISCFSVCYLIWMHNHHFCAYWSCSDPGQEAASVPLGEVIYVVSCVLIALEWIYTTSSSLLALSNGKRPDVFTQLCSTWMSVMILAIGLGILTSISTVRQTWPFCNGTGVTRFSSHYPPEINSCIVTQSAVTTGLITMVCSLLLAMLAVWEAKKDLRTGRIRLPFSIGQDEERVGGHEGVMGSDNEEGVPISE</sequence>
<evidence type="ECO:0000256" key="1">
    <source>
        <dbReference type="SAM" id="MobiDB-lite"/>
    </source>
</evidence>
<protein>
    <recommendedName>
        <fullName evidence="5">MARVEL domain-containing protein</fullName>
    </recommendedName>
</protein>
<accession>A0ABR0HDU1</accession>
<dbReference type="Proteomes" id="UP001326199">
    <property type="component" value="Unassembled WGS sequence"/>
</dbReference>
<gene>
    <name evidence="3" type="ORF">QC763_405618</name>
</gene>
<feature type="region of interest" description="Disordered" evidence="1">
    <location>
        <begin position="206"/>
        <end position="225"/>
    </location>
</feature>
<keyword evidence="2" id="KW-0812">Transmembrane</keyword>
<dbReference type="RefSeq" id="XP_062766207.1">
    <property type="nucleotide sequence ID" value="XM_062912201.1"/>
</dbReference>
<feature type="transmembrane region" description="Helical" evidence="2">
    <location>
        <begin position="71"/>
        <end position="95"/>
    </location>
</feature>
<evidence type="ECO:0000313" key="3">
    <source>
        <dbReference type="EMBL" id="KAK4666241.1"/>
    </source>
</evidence>